<accession>A0A8J8NLC6</accession>
<protein>
    <submittedName>
        <fullName evidence="2">Uncharacterized protein</fullName>
    </submittedName>
</protein>
<reference evidence="2" key="1">
    <citation type="submission" date="2019-06" db="EMBL/GenBank/DDBJ databases">
        <authorList>
            <person name="Zheng W."/>
        </authorList>
    </citation>
    <scope>NUCLEOTIDE SEQUENCE</scope>
    <source>
        <strain evidence="2">QDHG01</strain>
    </source>
</reference>
<sequence length="249" mass="26446">MRFTLICLTVIAVVSANPIISHTSSSHVQAGPRNGDALDTLHDTSRAGAVLAHHIRAPSESPIAGTDHLDLGLSCDPCKKSTCACSVREGLRGRSQQLGDPSSTTLSDTYVDGHASSCTDASRCKADTFGYLVDGKLSSVAVDCSQQAESDDDCFEECGLGTVSYKNVERHNCNGGNNCECDSFGKEQTGCDADCLSGFACIDPDQDIEDRINGHIRQSISDVLSQIVETAICGSMKHTIDLDDNEHTD</sequence>
<dbReference type="Proteomes" id="UP000785679">
    <property type="component" value="Unassembled WGS sequence"/>
</dbReference>
<proteinExistence type="predicted"/>
<organism evidence="2 3">
    <name type="scientific">Halteria grandinella</name>
    <dbReference type="NCBI Taxonomy" id="5974"/>
    <lineage>
        <taxon>Eukaryota</taxon>
        <taxon>Sar</taxon>
        <taxon>Alveolata</taxon>
        <taxon>Ciliophora</taxon>
        <taxon>Intramacronucleata</taxon>
        <taxon>Spirotrichea</taxon>
        <taxon>Stichotrichia</taxon>
        <taxon>Sporadotrichida</taxon>
        <taxon>Halteriidae</taxon>
        <taxon>Halteria</taxon>
    </lineage>
</organism>
<gene>
    <name evidence="2" type="ORF">FGO68_gene11451</name>
</gene>
<feature type="signal peptide" evidence="1">
    <location>
        <begin position="1"/>
        <end position="16"/>
    </location>
</feature>
<name>A0A8J8NLC6_HALGN</name>
<dbReference type="EMBL" id="RRYP01012642">
    <property type="protein sequence ID" value="TNV76978.1"/>
    <property type="molecule type" value="Genomic_DNA"/>
</dbReference>
<evidence type="ECO:0000313" key="3">
    <source>
        <dbReference type="Proteomes" id="UP000785679"/>
    </source>
</evidence>
<keyword evidence="1" id="KW-0732">Signal</keyword>
<evidence type="ECO:0000313" key="2">
    <source>
        <dbReference type="EMBL" id="TNV76978.1"/>
    </source>
</evidence>
<comment type="caution">
    <text evidence="2">The sequence shown here is derived from an EMBL/GenBank/DDBJ whole genome shotgun (WGS) entry which is preliminary data.</text>
</comment>
<dbReference type="AlphaFoldDB" id="A0A8J8NLC6"/>
<feature type="chain" id="PRO_5035228201" evidence="1">
    <location>
        <begin position="17"/>
        <end position="249"/>
    </location>
</feature>
<evidence type="ECO:0000256" key="1">
    <source>
        <dbReference type="SAM" id="SignalP"/>
    </source>
</evidence>
<keyword evidence="3" id="KW-1185">Reference proteome</keyword>